<dbReference type="PROSITE" id="PS50868">
    <property type="entry name" value="POST_SET"/>
    <property type="match status" value="1"/>
</dbReference>
<keyword evidence="7 11" id="KW-0472">Membrane</keyword>
<dbReference type="SMART" id="SM00192">
    <property type="entry name" value="LDLa"/>
    <property type="match status" value="2"/>
</dbReference>
<feature type="disulfide bond" evidence="10">
    <location>
        <begin position="146"/>
        <end position="161"/>
    </location>
</feature>
<evidence type="ECO:0000256" key="2">
    <source>
        <dbReference type="ARBA" id="ARBA00004308"/>
    </source>
</evidence>
<dbReference type="InterPro" id="IPR036055">
    <property type="entry name" value="LDL_receptor-like_sf"/>
</dbReference>
<evidence type="ECO:0000256" key="5">
    <source>
        <dbReference type="ARBA" id="ARBA00022737"/>
    </source>
</evidence>
<dbReference type="PANTHER" id="PTHR24270:SF27">
    <property type="entry name" value="CD320 ANTIGEN"/>
    <property type="match status" value="1"/>
</dbReference>
<dbReference type="EMBL" id="JAGFMF010011614">
    <property type="protein sequence ID" value="KAG8519237.1"/>
    <property type="molecule type" value="Genomic_DNA"/>
</dbReference>
<sequence length="262" mass="26320">MARGGARRTAALGLALRLLLGVGLGLHAAPVPGPPRSSAPAQGPSAGPCPPGSLQCRASGHCVPLSWRCDGDRDCLDGSDEEECRIEPCAQDGQCPPPSGSPCSCGGSDCSDSLGRSSGNCTWEPCAAGELRCRLGGACIPRTWLCDGHPDCPDASDELGCGNEALQEEMAMATATPVTPESVTYLRNATAASAGAPGSALSGNRSAYGVMAAAVVLSAAVAAAAAVLALSRLCAPGRLHPLGLLLVVKEALLLPERKPSLS</sequence>
<evidence type="ECO:0000256" key="11">
    <source>
        <dbReference type="SAM" id="Phobius"/>
    </source>
</evidence>
<dbReference type="AlphaFoldDB" id="A0A8J6AI69"/>
<evidence type="ECO:0000259" key="13">
    <source>
        <dbReference type="PROSITE" id="PS50868"/>
    </source>
</evidence>
<protein>
    <submittedName>
        <fullName evidence="14">CD320 antigen</fullName>
    </submittedName>
</protein>
<evidence type="ECO:0000256" key="9">
    <source>
        <dbReference type="ARBA" id="ARBA00023180"/>
    </source>
</evidence>
<dbReference type="GO" id="GO:0005886">
    <property type="term" value="C:plasma membrane"/>
    <property type="evidence" value="ECO:0007669"/>
    <property type="project" value="TreeGrafter"/>
</dbReference>
<feature type="disulfide bond" evidence="10">
    <location>
        <begin position="69"/>
        <end position="84"/>
    </location>
</feature>
<dbReference type="OrthoDB" id="9990982at2759"/>
<keyword evidence="4 12" id="KW-0732">Signal</keyword>
<evidence type="ECO:0000313" key="14">
    <source>
        <dbReference type="EMBL" id="KAG8519237.1"/>
    </source>
</evidence>
<dbReference type="FunFam" id="4.10.400.10:FF:000002">
    <property type="entry name" value="Low-density lipoprotein receptor-related protein 1"/>
    <property type="match status" value="2"/>
</dbReference>
<keyword evidence="5" id="KW-0677">Repeat</keyword>
<comment type="caution">
    <text evidence="14">The sequence shown here is derived from an EMBL/GenBank/DDBJ whole genome shotgun (WGS) entry which is preliminary data.</text>
</comment>
<name>A0A8J6AI69_GALPY</name>
<evidence type="ECO:0000256" key="6">
    <source>
        <dbReference type="ARBA" id="ARBA00022989"/>
    </source>
</evidence>
<evidence type="ECO:0000256" key="10">
    <source>
        <dbReference type="PROSITE-ProRule" id="PRU00124"/>
    </source>
</evidence>
<dbReference type="Gene3D" id="4.10.400.10">
    <property type="entry name" value="Low-density Lipoprotein Receptor"/>
    <property type="match status" value="2"/>
</dbReference>
<dbReference type="InterPro" id="IPR023415">
    <property type="entry name" value="LDLR_class-A_CS"/>
</dbReference>
<evidence type="ECO:0000256" key="3">
    <source>
        <dbReference type="ARBA" id="ARBA00022692"/>
    </source>
</evidence>
<feature type="signal peptide" evidence="12">
    <location>
        <begin position="1"/>
        <end position="25"/>
    </location>
</feature>
<dbReference type="PANTHER" id="PTHR24270">
    <property type="entry name" value="LOW-DENSITY LIPOPROTEIN RECEPTOR-RELATED"/>
    <property type="match status" value="1"/>
</dbReference>
<evidence type="ECO:0000256" key="1">
    <source>
        <dbReference type="ARBA" id="ARBA00004167"/>
    </source>
</evidence>
<accession>A0A8J6AI69</accession>
<keyword evidence="8 10" id="KW-1015">Disulfide bond</keyword>
<keyword evidence="6 11" id="KW-1133">Transmembrane helix</keyword>
<dbReference type="InterPro" id="IPR002172">
    <property type="entry name" value="LDrepeatLR_classA_rpt"/>
</dbReference>
<proteinExistence type="predicted"/>
<dbReference type="GO" id="GO:0016192">
    <property type="term" value="P:vesicle-mediated transport"/>
    <property type="evidence" value="ECO:0007669"/>
    <property type="project" value="UniProtKB-ARBA"/>
</dbReference>
<feature type="domain" description="Post-SET" evidence="13">
    <location>
        <begin position="99"/>
        <end position="115"/>
    </location>
</feature>
<keyword evidence="9" id="KW-0325">Glycoprotein</keyword>
<comment type="subcellular location">
    <subcellularLocation>
        <location evidence="2">Endomembrane system</location>
    </subcellularLocation>
    <subcellularLocation>
        <location evidence="1">Membrane</location>
        <topology evidence="1">Single-pass membrane protein</topology>
    </subcellularLocation>
</comment>
<dbReference type="PRINTS" id="PR00261">
    <property type="entry name" value="LDLRECEPTOR"/>
</dbReference>
<dbReference type="GO" id="GO:0012505">
    <property type="term" value="C:endomembrane system"/>
    <property type="evidence" value="ECO:0007669"/>
    <property type="project" value="UniProtKB-SubCell"/>
</dbReference>
<comment type="caution">
    <text evidence="10">Lacks conserved residue(s) required for the propagation of feature annotation.</text>
</comment>
<dbReference type="PROSITE" id="PS01209">
    <property type="entry name" value="LDLRA_1"/>
    <property type="match status" value="2"/>
</dbReference>
<evidence type="ECO:0000256" key="12">
    <source>
        <dbReference type="SAM" id="SignalP"/>
    </source>
</evidence>
<dbReference type="InterPro" id="IPR003616">
    <property type="entry name" value="Post-SET_dom"/>
</dbReference>
<evidence type="ECO:0000313" key="15">
    <source>
        <dbReference type="Proteomes" id="UP000700334"/>
    </source>
</evidence>
<dbReference type="SUPFAM" id="SSF57424">
    <property type="entry name" value="LDL receptor-like module"/>
    <property type="match status" value="2"/>
</dbReference>
<evidence type="ECO:0000256" key="8">
    <source>
        <dbReference type="ARBA" id="ARBA00023157"/>
    </source>
</evidence>
<organism evidence="14 15">
    <name type="scientific">Galemys pyrenaicus</name>
    <name type="common">Iberian desman</name>
    <name type="synonym">Pyrenean desman</name>
    <dbReference type="NCBI Taxonomy" id="202257"/>
    <lineage>
        <taxon>Eukaryota</taxon>
        <taxon>Metazoa</taxon>
        <taxon>Chordata</taxon>
        <taxon>Craniata</taxon>
        <taxon>Vertebrata</taxon>
        <taxon>Euteleostomi</taxon>
        <taxon>Mammalia</taxon>
        <taxon>Eutheria</taxon>
        <taxon>Laurasiatheria</taxon>
        <taxon>Eulipotyphla</taxon>
        <taxon>Talpidae</taxon>
        <taxon>Galemys</taxon>
    </lineage>
</organism>
<dbReference type="Pfam" id="PF00057">
    <property type="entry name" value="Ldl_recept_a"/>
    <property type="match status" value="2"/>
</dbReference>
<dbReference type="CDD" id="cd00112">
    <property type="entry name" value="LDLa"/>
    <property type="match status" value="2"/>
</dbReference>
<dbReference type="InterPro" id="IPR050685">
    <property type="entry name" value="LDLR"/>
</dbReference>
<keyword evidence="3 11" id="KW-0812">Transmembrane</keyword>
<evidence type="ECO:0000256" key="7">
    <source>
        <dbReference type="ARBA" id="ARBA00023136"/>
    </source>
</evidence>
<gene>
    <name evidence="14" type="ORF">J0S82_006063</name>
</gene>
<reference evidence="14" key="1">
    <citation type="journal article" date="2021" name="Evol. Appl.">
        <title>The genome of the Pyrenean desman and the effects of bottlenecks and inbreeding on the genomic landscape of an endangered species.</title>
        <authorList>
            <person name="Escoda L."/>
            <person name="Castresana J."/>
        </authorList>
    </citation>
    <scope>NUCLEOTIDE SEQUENCE</scope>
    <source>
        <strain evidence="14">IBE-C5619</strain>
    </source>
</reference>
<feature type="transmembrane region" description="Helical" evidence="11">
    <location>
        <begin position="207"/>
        <end position="230"/>
    </location>
</feature>
<feature type="chain" id="PRO_5035230815" evidence="12">
    <location>
        <begin position="26"/>
        <end position="262"/>
    </location>
</feature>
<evidence type="ECO:0000256" key="4">
    <source>
        <dbReference type="ARBA" id="ARBA00022729"/>
    </source>
</evidence>
<dbReference type="Proteomes" id="UP000700334">
    <property type="component" value="Unassembled WGS sequence"/>
</dbReference>
<keyword evidence="15" id="KW-1185">Reference proteome</keyword>
<dbReference type="PROSITE" id="PS50068">
    <property type="entry name" value="LDLRA_2"/>
    <property type="match status" value="2"/>
</dbReference>